<name>A0A9J5WKB5_SOLCO</name>
<organism evidence="1 2">
    <name type="scientific">Solanum commersonii</name>
    <name type="common">Commerson's wild potato</name>
    <name type="synonym">Commerson's nightshade</name>
    <dbReference type="NCBI Taxonomy" id="4109"/>
    <lineage>
        <taxon>Eukaryota</taxon>
        <taxon>Viridiplantae</taxon>
        <taxon>Streptophyta</taxon>
        <taxon>Embryophyta</taxon>
        <taxon>Tracheophyta</taxon>
        <taxon>Spermatophyta</taxon>
        <taxon>Magnoliopsida</taxon>
        <taxon>eudicotyledons</taxon>
        <taxon>Gunneridae</taxon>
        <taxon>Pentapetalae</taxon>
        <taxon>asterids</taxon>
        <taxon>lamiids</taxon>
        <taxon>Solanales</taxon>
        <taxon>Solanaceae</taxon>
        <taxon>Solanoideae</taxon>
        <taxon>Solaneae</taxon>
        <taxon>Solanum</taxon>
    </lineage>
</organism>
<accession>A0A9J5WKB5</accession>
<dbReference type="EMBL" id="JACXVP010000011">
    <property type="protein sequence ID" value="KAG5576337.1"/>
    <property type="molecule type" value="Genomic_DNA"/>
</dbReference>
<dbReference type="Proteomes" id="UP000824120">
    <property type="component" value="Chromosome 11"/>
</dbReference>
<evidence type="ECO:0000313" key="2">
    <source>
        <dbReference type="Proteomes" id="UP000824120"/>
    </source>
</evidence>
<gene>
    <name evidence="1" type="ORF">H5410_056471</name>
</gene>
<dbReference type="AlphaFoldDB" id="A0A9J5WKB5"/>
<proteinExistence type="predicted"/>
<keyword evidence="2" id="KW-1185">Reference proteome</keyword>
<protein>
    <submittedName>
        <fullName evidence="1">Uncharacterized protein</fullName>
    </submittedName>
</protein>
<reference evidence="1 2" key="1">
    <citation type="submission" date="2020-09" db="EMBL/GenBank/DDBJ databases">
        <title>De no assembly of potato wild relative species, Solanum commersonii.</title>
        <authorList>
            <person name="Cho K."/>
        </authorList>
    </citation>
    <scope>NUCLEOTIDE SEQUENCE [LARGE SCALE GENOMIC DNA]</scope>
    <source>
        <strain evidence="1">LZ3.2</strain>
        <tissue evidence="1">Leaf</tissue>
    </source>
</reference>
<evidence type="ECO:0000313" key="1">
    <source>
        <dbReference type="EMBL" id="KAG5576337.1"/>
    </source>
</evidence>
<comment type="caution">
    <text evidence="1">The sequence shown here is derived from an EMBL/GenBank/DDBJ whole genome shotgun (WGS) entry which is preliminary data.</text>
</comment>
<sequence>MNLLVIQISNVIFAKIFHGHPQYLCYRYNLSRWPNWPIYKVKQVPERFAMSFLQKTFVQVSQDISYGADWSRQEK</sequence>